<evidence type="ECO:0000256" key="9">
    <source>
        <dbReference type="RuleBase" id="RU003945"/>
    </source>
</evidence>
<evidence type="ECO:0000313" key="12">
    <source>
        <dbReference type="EMBL" id="KNG88701.1"/>
    </source>
</evidence>
<dbReference type="InterPro" id="IPR013262">
    <property type="entry name" value="OMP_MIM1/TOM13_mt"/>
</dbReference>
<evidence type="ECO:0000256" key="4">
    <source>
        <dbReference type="ARBA" id="ARBA00022792"/>
    </source>
</evidence>
<keyword evidence="13" id="KW-1185">Reference proteome</keyword>
<dbReference type="GeneID" id="26804570"/>
<dbReference type="PANTHER" id="PTHR12428:SF66">
    <property type="entry name" value="MITOCHONDRIAL INNER MEMBRANE PROTEIN OXA1L"/>
    <property type="match status" value="1"/>
</dbReference>
<dbReference type="AlphaFoldDB" id="A0A0L1JA83"/>
<keyword evidence="4" id="KW-0999">Mitochondrion inner membrane</keyword>
<comment type="similarity">
    <text evidence="2 9">Belongs to the OXA1/ALB3/YidC family.</text>
</comment>
<evidence type="ECO:0000256" key="6">
    <source>
        <dbReference type="ARBA" id="ARBA00022989"/>
    </source>
</evidence>
<feature type="compositionally biased region" description="Basic and acidic residues" evidence="10">
    <location>
        <begin position="627"/>
        <end position="661"/>
    </location>
</feature>
<evidence type="ECO:0000256" key="3">
    <source>
        <dbReference type="ARBA" id="ARBA00022692"/>
    </source>
</evidence>
<dbReference type="GO" id="GO:0032977">
    <property type="term" value="F:membrane insertase activity"/>
    <property type="evidence" value="ECO:0007669"/>
    <property type="project" value="InterPro"/>
</dbReference>
<dbReference type="InterPro" id="IPR028055">
    <property type="entry name" value="YidC/Oxa/ALB_C"/>
</dbReference>
<keyword evidence="8" id="KW-0472">Membrane</keyword>
<dbReference type="Pfam" id="PF02096">
    <property type="entry name" value="60KD_IMP"/>
    <property type="match status" value="1"/>
</dbReference>
<dbReference type="STRING" id="1509407.A0A0L1JA83"/>
<evidence type="ECO:0000313" key="13">
    <source>
        <dbReference type="Proteomes" id="UP000037505"/>
    </source>
</evidence>
<dbReference type="GO" id="GO:0032979">
    <property type="term" value="P:protein insertion into mitochondrial inner membrane from matrix"/>
    <property type="evidence" value="ECO:0007669"/>
    <property type="project" value="TreeGrafter"/>
</dbReference>
<keyword evidence="6" id="KW-1133">Transmembrane helix</keyword>
<name>A0A0L1JA83_ASPN3</name>
<sequence>MASGDHTGSSVELYESGLTVRSDSENYSANNELSESTSSSPLILYKPPTIWSILRGAAINLVLPFVNGLMLGFGELFAHEAAFRLGWSGTKVLFPDQFLLSSLPIGEQSVLVWRFEKFRHGGVTACETRRLWNKTGAGSSLSDSVTALTLKSTTTETELLARFFGYLLLQQETYTWGLQMSVKAWGSPAARQKKRAWRKKSDQSAVVALLPFRNAIPSPYFDFCLSVGSNCNDAGRSWPERAWRYACHCPAAIDCLLTLQSIGNLSWRPASSIHHASAARFNSTASTASASTATAATAVDTAVPEQAADLSDFDINAIPEKIGYLKDLGLDYGWGPSSMIEYFIEHFHIWAGLHADVSTKIHNLKDVVTPLRAKMAKAANEKRHTDMMQTRAELQQLHSDHGIKFYKTMIPFIQLPLGFGCYRVVKGMTSLPVPGLAVESVGWIKDLTVADPYFLLPAATAFAMYLSFKKGGENGMNQMANSPVGRAVLYGMPALSFAFMSFFPSALQLYFLSTGLFALGQAYMLSSNSFRQFANIAIPKKPAEATAMSPEEHGRAIRMILDTQEADKKMEVPTVEAAQNLSFVDRTLNSVKKNYDNLTTDVKGKLDSAMGNEPTKNADGSLAEPPRLSEKDRKLAADYEQRRKEEEDWKREERNHARREAHLRALELEREKARSAFKNSKQR</sequence>
<comment type="subcellular location">
    <subcellularLocation>
        <location evidence="9">Membrane</location>
        <topology evidence="9">Multi-pass membrane protein</topology>
    </subcellularLocation>
    <subcellularLocation>
        <location evidence="1">Mitochondrion inner membrane</location>
        <topology evidence="1">Multi-pass membrane protein</topology>
    </subcellularLocation>
</comment>
<reference evidence="12 13" key="1">
    <citation type="submission" date="2014-06" db="EMBL/GenBank/DDBJ databases">
        <title>The Genome of the Aflatoxigenic Filamentous Fungus Aspergillus nomius.</title>
        <authorList>
            <person name="Moore M.G."/>
            <person name="Shannon B.M."/>
            <person name="Brian M.M."/>
        </authorList>
    </citation>
    <scope>NUCLEOTIDE SEQUENCE [LARGE SCALE GENOMIC DNA]</scope>
    <source>
        <strain evidence="12 13">NRRL 13137</strain>
    </source>
</reference>
<protein>
    <recommendedName>
        <fullName evidence="11">Membrane insertase YidC/Oxa/ALB C-terminal domain-containing protein</fullName>
    </recommendedName>
</protein>
<keyword evidence="3 9" id="KW-0812">Transmembrane</keyword>
<evidence type="ECO:0000256" key="1">
    <source>
        <dbReference type="ARBA" id="ARBA00004448"/>
    </source>
</evidence>
<dbReference type="GO" id="GO:0005741">
    <property type="term" value="C:mitochondrial outer membrane"/>
    <property type="evidence" value="ECO:0007669"/>
    <property type="project" value="InterPro"/>
</dbReference>
<dbReference type="PANTHER" id="PTHR12428">
    <property type="entry name" value="OXA1"/>
    <property type="match status" value="1"/>
</dbReference>
<keyword evidence="7" id="KW-0496">Mitochondrion</keyword>
<dbReference type="InterPro" id="IPR001708">
    <property type="entry name" value="YidC/ALB3/OXA1/COX18"/>
</dbReference>
<dbReference type="GO" id="GO:0005743">
    <property type="term" value="C:mitochondrial inner membrane"/>
    <property type="evidence" value="ECO:0007669"/>
    <property type="project" value="UniProtKB-SubCell"/>
</dbReference>
<dbReference type="RefSeq" id="XP_015409624.1">
    <property type="nucleotide sequence ID" value="XM_015548023.1"/>
</dbReference>
<feature type="domain" description="Membrane insertase YidC/Oxa/ALB C-terminal" evidence="11">
    <location>
        <begin position="377"/>
        <end position="525"/>
    </location>
</feature>
<proteinExistence type="inferred from homology"/>
<dbReference type="OrthoDB" id="2148490at2759"/>
<evidence type="ECO:0000256" key="2">
    <source>
        <dbReference type="ARBA" id="ARBA00009877"/>
    </source>
</evidence>
<evidence type="ECO:0000256" key="7">
    <source>
        <dbReference type="ARBA" id="ARBA00023128"/>
    </source>
</evidence>
<evidence type="ECO:0000256" key="10">
    <source>
        <dbReference type="SAM" id="MobiDB-lite"/>
    </source>
</evidence>
<evidence type="ECO:0000256" key="5">
    <source>
        <dbReference type="ARBA" id="ARBA00022946"/>
    </source>
</evidence>
<organism evidence="12 13">
    <name type="scientific">Aspergillus nomiae NRRL (strain ATCC 15546 / NRRL 13137 / CBS 260.88 / M93)</name>
    <dbReference type="NCBI Taxonomy" id="1509407"/>
    <lineage>
        <taxon>Eukaryota</taxon>
        <taxon>Fungi</taxon>
        <taxon>Dikarya</taxon>
        <taxon>Ascomycota</taxon>
        <taxon>Pezizomycotina</taxon>
        <taxon>Eurotiomycetes</taxon>
        <taxon>Eurotiomycetidae</taxon>
        <taxon>Eurotiales</taxon>
        <taxon>Aspergillaceae</taxon>
        <taxon>Aspergillus</taxon>
        <taxon>Aspergillus subgen. Circumdati</taxon>
    </lineage>
</organism>
<accession>A0A0L1JA83</accession>
<dbReference type="EMBL" id="JNOM01000046">
    <property type="protein sequence ID" value="KNG88701.1"/>
    <property type="molecule type" value="Genomic_DNA"/>
</dbReference>
<dbReference type="Pfam" id="PF08219">
    <property type="entry name" value="TOM13"/>
    <property type="match status" value="1"/>
</dbReference>
<feature type="region of interest" description="Disordered" evidence="10">
    <location>
        <begin position="604"/>
        <end position="661"/>
    </location>
</feature>
<keyword evidence="5" id="KW-0809">Transit peptide</keyword>
<evidence type="ECO:0000256" key="8">
    <source>
        <dbReference type="ARBA" id="ARBA00023136"/>
    </source>
</evidence>
<evidence type="ECO:0000259" key="11">
    <source>
        <dbReference type="Pfam" id="PF02096"/>
    </source>
</evidence>
<dbReference type="Proteomes" id="UP000037505">
    <property type="component" value="Unassembled WGS sequence"/>
</dbReference>
<comment type="caution">
    <text evidence="12">The sequence shown here is derived from an EMBL/GenBank/DDBJ whole genome shotgun (WGS) entry which is preliminary data.</text>
</comment>
<dbReference type="CDD" id="cd20069">
    <property type="entry name" value="5TM_Oxa1-like"/>
    <property type="match status" value="1"/>
</dbReference>
<gene>
    <name evidence="12" type="ORF">ANOM_002766</name>
</gene>